<dbReference type="SUPFAM" id="SSF51905">
    <property type="entry name" value="FAD/NAD(P)-binding domain"/>
    <property type="match status" value="1"/>
</dbReference>
<dbReference type="Gene3D" id="3.50.50.60">
    <property type="entry name" value="FAD/NAD(P)-binding domain"/>
    <property type="match status" value="1"/>
</dbReference>
<evidence type="ECO:0000313" key="3">
    <source>
        <dbReference type="EMBL" id="SVA92525.1"/>
    </source>
</evidence>
<dbReference type="PRINTS" id="PR00420">
    <property type="entry name" value="RNGMNOXGNASE"/>
</dbReference>
<keyword evidence="1" id="KW-0560">Oxidoreductase</keyword>
<dbReference type="EMBL" id="UINC01022589">
    <property type="protein sequence ID" value="SVA92525.1"/>
    <property type="molecule type" value="Genomic_DNA"/>
</dbReference>
<dbReference type="AlphaFoldDB" id="A0A381ZTA6"/>
<accession>A0A381ZTA6</accession>
<keyword evidence="2" id="KW-0520">NAD</keyword>
<dbReference type="GO" id="GO:0016491">
    <property type="term" value="F:oxidoreductase activity"/>
    <property type="evidence" value="ECO:0007669"/>
    <property type="project" value="UniProtKB-KW"/>
</dbReference>
<feature type="non-terminal residue" evidence="3">
    <location>
        <position position="292"/>
    </location>
</feature>
<dbReference type="Gene3D" id="3.30.9.20">
    <property type="match status" value="1"/>
</dbReference>
<protein>
    <recommendedName>
        <fullName evidence="4">FAD-binding domain-containing protein</fullName>
    </recommendedName>
</protein>
<dbReference type="Pfam" id="PF05834">
    <property type="entry name" value="Lycopene_cycl"/>
    <property type="match status" value="1"/>
</dbReference>
<evidence type="ECO:0000256" key="2">
    <source>
        <dbReference type="ARBA" id="ARBA00023027"/>
    </source>
</evidence>
<sequence>MILNGPVYGVEIRVREPLKIVCVGGGPAGLYFALLMKKQQPSHEIIVYERNAADDTFGWGVVFSDQTLGNFGDADPESKATILQSFAHWDDIHVWFKGHKIRSGGHGFSGISRIQLLHILQDRCQELGVELEMGHEVNSVRNFDQADLIVASDGLNSVVRNEFADHFRPQVDERKNRFIWLGIQKVFDAFSFIFIESEWGWFQAHAYRFDSETSTFIVETTEDSWRRAGLDQMTGAESITFVESLFSKFLDSHRLMSNAAHLRGSDAWIRFKRISNQNWVKDNIVLMGDAAH</sequence>
<evidence type="ECO:0000256" key="1">
    <source>
        <dbReference type="ARBA" id="ARBA00023002"/>
    </source>
</evidence>
<proteinExistence type="predicted"/>
<gene>
    <name evidence="3" type="ORF">METZ01_LOCUS145379</name>
</gene>
<name>A0A381ZTA6_9ZZZZ</name>
<dbReference type="InterPro" id="IPR036188">
    <property type="entry name" value="FAD/NAD-bd_sf"/>
</dbReference>
<reference evidence="3" key="1">
    <citation type="submission" date="2018-05" db="EMBL/GenBank/DDBJ databases">
        <authorList>
            <person name="Lanie J.A."/>
            <person name="Ng W.-L."/>
            <person name="Kazmierczak K.M."/>
            <person name="Andrzejewski T.M."/>
            <person name="Davidsen T.M."/>
            <person name="Wayne K.J."/>
            <person name="Tettelin H."/>
            <person name="Glass J.I."/>
            <person name="Rusch D."/>
            <person name="Podicherti R."/>
            <person name="Tsui H.-C.T."/>
            <person name="Winkler M.E."/>
        </authorList>
    </citation>
    <scope>NUCLEOTIDE SEQUENCE</scope>
</reference>
<dbReference type="PANTHER" id="PTHR43476:SF4">
    <property type="entry name" value="BLR0106 PROTEIN"/>
    <property type="match status" value="1"/>
</dbReference>
<organism evidence="3">
    <name type="scientific">marine metagenome</name>
    <dbReference type="NCBI Taxonomy" id="408172"/>
    <lineage>
        <taxon>unclassified sequences</taxon>
        <taxon>metagenomes</taxon>
        <taxon>ecological metagenomes</taxon>
    </lineage>
</organism>
<dbReference type="PANTHER" id="PTHR43476">
    <property type="entry name" value="3-(3-HYDROXY-PHENYL)PROPIONATE/3-HYDROXYCINNAMIC ACID HYDROXYLASE"/>
    <property type="match status" value="1"/>
</dbReference>
<dbReference type="InterPro" id="IPR050631">
    <property type="entry name" value="PheA/TfdB_FAD_monoxygenase"/>
</dbReference>
<evidence type="ECO:0008006" key="4">
    <source>
        <dbReference type="Google" id="ProtNLM"/>
    </source>
</evidence>